<evidence type="ECO:0000256" key="7">
    <source>
        <dbReference type="ARBA" id="ARBA00024033"/>
    </source>
</evidence>
<evidence type="ECO:0000256" key="6">
    <source>
        <dbReference type="ARBA" id="ARBA00023136"/>
    </source>
</evidence>
<comment type="similarity">
    <text evidence="7">Belongs to the glycosyltransferase 87 family.</text>
</comment>
<evidence type="ECO:0000256" key="5">
    <source>
        <dbReference type="ARBA" id="ARBA00022989"/>
    </source>
</evidence>
<keyword evidence="2" id="KW-1003">Cell membrane</keyword>
<comment type="caution">
    <text evidence="10">The sequence shown here is derived from an EMBL/GenBank/DDBJ whole genome shotgun (WGS) entry which is preliminary data.</text>
</comment>
<feature type="transmembrane region" description="Helical" evidence="9">
    <location>
        <begin position="95"/>
        <end position="118"/>
    </location>
</feature>
<keyword evidence="6 9" id="KW-0472">Membrane</keyword>
<comment type="subcellular location">
    <subcellularLocation>
        <location evidence="1">Cell membrane</location>
        <topology evidence="1">Multi-pass membrane protein</topology>
    </subcellularLocation>
</comment>
<evidence type="ECO:0000256" key="3">
    <source>
        <dbReference type="ARBA" id="ARBA00022679"/>
    </source>
</evidence>
<keyword evidence="3" id="KW-0808">Transferase</keyword>
<keyword evidence="4 9" id="KW-0812">Transmembrane</keyword>
<dbReference type="EMBL" id="BAAALF010000081">
    <property type="protein sequence ID" value="GAA1247770.1"/>
    <property type="molecule type" value="Genomic_DNA"/>
</dbReference>
<evidence type="ECO:0000313" key="10">
    <source>
        <dbReference type="EMBL" id="GAA1247770.1"/>
    </source>
</evidence>
<feature type="transmembrane region" description="Helical" evidence="9">
    <location>
        <begin position="250"/>
        <end position="277"/>
    </location>
</feature>
<feature type="transmembrane region" description="Helical" evidence="9">
    <location>
        <begin position="42"/>
        <end position="63"/>
    </location>
</feature>
<organism evidence="10 11">
    <name type="scientific">Kitasatospora nipponensis</name>
    <dbReference type="NCBI Taxonomy" id="258049"/>
    <lineage>
        <taxon>Bacteria</taxon>
        <taxon>Bacillati</taxon>
        <taxon>Actinomycetota</taxon>
        <taxon>Actinomycetes</taxon>
        <taxon>Kitasatosporales</taxon>
        <taxon>Streptomycetaceae</taxon>
        <taxon>Kitasatospora</taxon>
    </lineage>
</organism>
<keyword evidence="5 9" id="KW-1133">Transmembrane helix</keyword>
<feature type="transmembrane region" description="Helical" evidence="9">
    <location>
        <begin position="289"/>
        <end position="308"/>
    </location>
</feature>
<proteinExistence type="inferred from homology"/>
<evidence type="ECO:0000256" key="2">
    <source>
        <dbReference type="ARBA" id="ARBA00022475"/>
    </source>
</evidence>
<feature type="region of interest" description="Disordered" evidence="8">
    <location>
        <begin position="418"/>
        <end position="439"/>
    </location>
</feature>
<gene>
    <name evidence="10" type="ORF">GCM10009665_43360</name>
</gene>
<dbReference type="InterPro" id="IPR018584">
    <property type="entry name" value="GT87"/>
</dbReference>
<evidence type="ECO:0000313" key="11">
    <source>
        <dbReference type="Proteomes" id="UP001500037"/>
    </source>
</evidence>
<dbReference type="Proteomes" id="UP001500037">
    <property type="component" value="Unassembled WGS sequence"/>
</dbReference>
<accession>A0ABN1WEC5</accession>
<feature type="transmembrane region" description="Helical" evidence="9">
    <location>
        <begin position="181"/>
        <end position="198"/>
    </location>
</feature>
<evidence type="ECO:0000256" key="9">
    <source>
        <dbReference type="SAM" id="Phobius"/>
    </source>
</evidence>
<evidence type="ECO:0000256" key="8">
    <source>
        <dbReference type="SAM" id="MobiDB-lite"/>
    </source>
</evidence>
<reference evidence="10 11" key="1">
    <citation type="journal article" date="2019" name="Int. J. Syst. Evol. Microbiol.">
        <title>The Global Catalogue of Microorganisms (GCM) 10K type strain sequencing project: providing services to taxonomists for standard genome sequencing and annotation.</title>
        <authorList>
            <consortium name="The Broad Institute Genomics Platform"/>
            <consortium name="The Broad Institute Genome Sequencing Center for Infectious Disease"/>
            <person name="Wu L."/>
            <person name="Ma J."/>
        </authorList>
    </citation>
    <scope>NUCLEOTIDE SEQUENCE [LARGE SCALE GENOMIC DNA]</scope>
    <source>
        <strain evidence="10 11">JCM 13004</strain>
    </source>
</reference>
<name>A0ABN1WEC5_9ACTN</name>
<protein>
    <submittedName>
        <fullName evidence="10">Glycosyltransferase 87 family protein</fullName>
    </submittedName>
</protein>
<feature type="transmembrane region" description="Helical" evidence="9">
    <location>
        <begin position="69"/>
        <end position="88"/>
    </location>
</feature>
<keyword evidence="11" id="KW-1185">Reference proteome</keyword>
<evidence type="ECO:0000256" key="4">
    <source>
        <dbReference type="ARBA" id="ARBA00022692"/>
    </source>
</evidence>
<feature type="transmembrane region" description="Helical" evidence="9">
    <location>
        <begin position="378"/>
        <end position="400"/>
    </location>
</feature>
<sequence length="439" mass="45077">MVIIRSLAVASRRARAGIGAGVAVGGGWLGPRVVPWAGRRSVRCVGCLVAAGWAAAFPLVSTIGNQRLWGLFAAPAYLLAALAVVTLPRRAGGHVAAAVTLLGAVLLPLGVLAARGLAQSEVIVVQRSAHLLVRTGSPYLPHPVLVTDFNPYLPAMALFGLPRELLGSDTVVAAILGDPRIWFALTFLGCLAVSWRLLSPAQGRSPLLPLGMLTGSPLIALMLAVGGVDLPLIGVCCLAVALAARDRTVGAGLLLALAGTLKWTGWPVLPVAAVLLWRRYGRRSARQTVAIAVLVGCAVILPVLLTGAHDFLEQVVRFPLGLTAVRTPAGSPLPGKVLADLGPLGHLASIALLALGGAAVGVRLLLRPPAWAVAAADLLAVGLTVAFLLAPAGRFGYFALPVVLAGWPRLAAGRWPGRQGGVRPQAVRPAPSEGVGAAR</sequence>
<evidence type="ECO:0000256" key="1">
    <source>
        <dbReference type="ARBA" id="ARBA00004651"/>
    </source>
</evidence>
<dbReference type="Pfam" id="PF09594">
    <property type="entry name" value="GT87"/>
    <property type="match status" value="1"/>
</dbReference>
<dbReference type="RefSeq" id="WP_344443527.1">
    <property type="nucleotide sequence ID" value="NZ_BAAALF010000081.1"/>
</dbReference>
<feature type="transmembrane region" description="Helical" evidence="9">
    <location>
        <begin position="344"/>
        <end position="366"/>
    </location>
</feature>